<name>A0A178XXH3_9HYPH</name>
<dbReference type="AlphaFoldDB" id="A0A178XXH3"/>
<accession>A0A178XXH3</accession>
<evidence type="ECO:0000256" key="2">
    <source>
        <dbReference type="ARBA" id="ARBA00023125"/>
    </source>
</evidence>
<organism evidence="6 7">
    <name type="scientific">Sinorhizobium glycinis</name>
    <dbReference type="NCBI Taxonomy" id="1472378"/>
    <lineage>
        <taxon>Bacteria</taxon>
        <taxon>Pseudomonadati</taxon>
        <taxon>Pseudomonadota</taxon>
        <taxon>Alphaproteobacteria</taxon>
        <taxon>Hyphomicrobiales</taxon>
        <taxon>Rhizobiaceae</taxon>
        <taxon>Sinorhizobium/Ensifer group</taxon>
        <taxon>Sinorhizobium</taxon>
    </lineage>
</organism>
<feature type="region of interest" description="Disordered" evidence="4">
    <location>
        <begin position="317"/>
        <end position="341"/>
    </location>
</feature>
<evidence type="ECO:0000259" key="5">
    <source>
        <dbReference type="PROSITE" id="PS01124"/>
    </source>
</evidence>
<sequence length="341" mass="37364">MRYAPHRPAFRIVKADADEMSEHYAKTLSPAKVEPLGQDGRISVEDRHYSAGPFSIWAGMCHSGMKVTFSQPSDAFVLYLPHSSAMEIDVGRKRLLSTPGTAMVGNMAQFERLTIHENRGHIGIAFEKSAMVGQLSQLLDAPVLGDIDLCATLDTDSAAGSRLAALGSLLWDCFDVAGEDRVSATATNHLFQAAMVMILESVPHNYSARLHKPMSPAMPRNLKRAIEYMVANIAHPMSVADIAREAGTSVRALQTAFQQFKDTTPLNFLRQMRLEGVRRTLSDEANTLSIAQVARAWGFTHMGRFSAVYHDAFGQPPSETAKLHSRRGIGASPPRSSDTNR</sequence>
<protein>
    <submittedName>
        <fullName evidence="6">AraC family transcriptional regulator</fullName>
    </submittedName>
</protein>
<dbReference type="Gene3D" id="1.10.10.60">
    <property type="entry name" value="Homeodomain-like"/>
    <property type="match status" value="1"/>
</dbReference>
<keyword evidence="3" id="KW-0804">Transcription</keyword>
<evidence type="ECO:0000313" key="6">
    <source>
        <dbReference type="EMBL" id="OAP39866.1"/>
    </source>
</evidence>
<keyword evidence="1" id="KW-0805">Transcription regulation</keyword>
<feature type="domain" description="HTH araC/xylS-type" evidence="5">
    <location>
        <begin position="223"/>
        <end position="323"/>
    </location>
</feature>
<dbReference type="Pfam" id="PF14525">
    <property type="entry name" value="AraC_binding_2"/>
    <property type="match status" value="1"/>
</dbReference>
<keyword evidence="2" id="KW-0238">DNA-binding</keyword>
<dbReference type="Pfam" id="PF12833">
    <property type="entry name" value="HTH_18"/>
    <property type="match status" value="1"/>
</dbReference>
<dbReference type="EMBL" id="LPUX01000055">
    <property type="protein sequence ID" value="OAP39866.1"/>
    <property type="molecule type" value="Genomic_DNA"/>
</dbReference>
<evidence type="ECO:0000256" key="4">
    <source>
        <dbReference type="SAM" id="MobiDB-lite"/>
    </source>
</evidence>
<dbReference type="GO" id="GO:0043565">
    <property type="term" value="F:sequence-specific DNA binding"/>
    <property type="evidence" value="ECO:0007669"/>
    <property type="project" value="InterPro"/>
</dbReference>
<dbReference type="InterPro" id="IPR035418">
    <property type="entry name" value="AraC-bd_2"/>
</dbReference>
<comment type="caution">
    <text evidence="6">The sequence shown here is derived from an EMBL/GenBank/DDBJ whole genome shotgun (WGS) entry which is preliminary data.</text>
</comment>
<dbReference type="SUPFAM" id="SSF46689">
    <property type="entry name" value="Homeodomain-like"/>
    <property type="match status" value="2"/>
</dbReference>
<dbReference type="InterPro" id="IPR018060">
    <property type="entry name" value="HTH_AraC"/>
</dbReference>
<evidence type="ECO:0000256" key="1">
    <source>
        <dbReference type="ARBA" id="ARBA00023015"/>
    </source>
</evidence>
<dbReference type="InterPro" id="IPR009057">
    <property type="entry name" value="Homeodomain-like_sf"/>
</dbReference>
<keyword evidence="7" id="KW-1185">Reference proteome</keyword>
<dbReference type="SMART" id="SM00342">
    <property type="entry name" value="HTH_ARAC"/>
    <property type="match status" value="1"/>
</dbReference>
<evidence type="ECO:0000256" key="3">
    <source>
        <dbReference type="ARBA" id="ARBA00023163"/>
    </source>
</evidence>
<dbReference type="RefSeq" id="WP_064242002.1">
    <property type="nucleotide sequence ID" value="NZ_LPUX01000055.1"/>
</dbReference>
<dbReference type="STRING" id="1472378.AU381_09970"/>
<dbReference type="PROSITE" id="PS01124">
    <property type="entry name" value="HTH_ARAC_FAMILY_2"/>
    <property type="match status" value="1"/>
</dbReference>
<dbReference type="PANTHER" id="PTHR46796:SF12">
    <property type="entry name" value="HTH-TYPE DNA-BINDING TRANSCRIPTIONAL ACTIVATOR EUTR"/>
    <property type="match status" value="1"/>
</dbReference>
<dbReference type="OrthoDB" id="7285481at2"/>
<gene>
    <name evidence="6" type="ORF">AU381_09970</name>
</gene>
<evidence type="ECO:0000313" key="7">
    <source>
        <dbReference type="Proteomes" id="UP000094025"/>
    </source>
</evidence>
<proteinExistence type="predicted"/>
<dbReference type="InterPro" id="IPR050204">
    <property type="entry name" value="AraC_XylS_family_regulators"/>
</dbReference>
<dbReference type="GO" id="GO:0003700">
    <property type="term" value="F:DNA-binding transcription factor activity"/>
    <property type="evidence" value="ECO:0007669"/>
    <property type="project" value="InterPro"/>
</dbReference>
<dbReference type="PANTHER" id="PTHR46796">
    <property type="entry name" value="HTH-TYPE TRANSCRIPTIONAL ACTIVATOR RHAS-RELATED"/>
    <property type="match status" value="1"/>
</dbReference>
<reference evidence="6 7" key="1">
    <citation type="journal article" date="2016" name="Int. J. Syst. Evol. Microbiol.">
        <title>Ensifer glycinis sp. nov., an novel rhizobial species associated with Glycine spp.</title>
        <authorList>
            <person name="Yan H."/>
            <person name="Yan J."/>
            <person name="Sui X.H."/>
            <person name="Wang E.T."/>
            <person name="Chen W.X."/>
            <person name="Zhang X.X."/>
            <person name="Chen W.F."/>
        </authorList>
    </citation>
    <scope>NUCLEOTIDE SEQUENCE [LARGE SCALE GENOMIC DNA]</scope>
    <source>
        <strain evidence="6 7">CCBAU 23380</strain>
    </source>
</reference>
<dbReference type="Proteomes" id="UP000094025">
    <property type="component" value="Unassembled WGS sequence"/>
</dbReference>